<comment type="caution">
    <text evidence="1">The sequence shown here is derived from an EMBL/GenBank/DDBJ whole genome shotgun (WGS) entry which is preliminary data.</text>
</comment>
<evidence type="ECO:0000313" key="1">
    <source>
        <dbReference type="EMBL" id="KKM82773.1"/>
    </source>
</evidence>
<gene>
    <name evidence="1" type="ORF">LCGC14_1316120</name>
</gene>
<proteinExistence type="predicted"/>
<protein>
    <submittedName>
        <fullName evidence="1">Uncharacterized protein</fullName>
    </submittedName>
</protein>
<reference evidence="1" key="1">
    <citation type="journal article" date="2015" name="Nature">
        <title>Complex archaea that bridge the gap between prokaryotes and eukaryotes.</title>
        <authorList>
            <person name="Spang A."/>
            <person name="Saw J.H."/>
            <person name="Jorgensen S.L."/>
            <person name="Zaremba-Niedzwiedzka K."/>
            <person name="Martijn J."/>
            <person name="Lind A.E."/>
            <person name="van Eijk R."/>
            <person name="Schleper C."/>
            <person name="Guy L."/>
            <person name="Ettema T.J."/>
        </authorList>
    </citation>
    <scope>NUCLEOTIDE SEQUENCE</scope>
</reference>
<accession>A0A0F9KLH2</accession>
<dbReference type="AlphaFoldDB" id="A0A0F9KLH2"/>
<sequence>MSEIDAKETLAKVKIGKMKIVSAPQDKVEELQSWVDQVLGAAGHPEAYVTDESLISDFVSIFAEKDEKEKRAKDISNKLGVSVKSRDYIVEVAERLRDKENIVGLGYE</sequence>
<organism evidence="1">
    <name type="scientific">marine sediment metagenome</name>
    <dbReference type="NCBI Taxonomy" id="412755"/>
    <lineage>
        <taxon>unclassified sequences</taxon>
        <taxon>metagenomes</taxon>
        <taxon>ecological metagenomes</taxon>
    </lineage>
</organism>
<name>A0A0F9KLH2_9ZZZZ</name>
<dbReference type="EMBL" id="LAZR01007809">
    <property type="protein sequence ID" value="KKM82773.1"/>
    <property type="molecule type" value="Genomic_DNA"/>
</dbReference>